<keyword evidence="1" id="KW-0812">Transmembrane</keyword>
<organism evidence="2 3">
    <name type="scientific">Neobacillus bataviensis</name>
    <dbReference type="NCBI Taxonomy" id="220685"/>
    <lineage>
        <taxon>Bacteria</taxon>
        <taxon>Bacillati</taxon>
        <taxon>Bacillota</taxon>
        <taxon>Bacilli</taxon>
        <taxon>Bacillales</taxon>
        <taxon>Bacillaceae</taxon>
        <taxon>Neobacillus</taxon>
    </lineage>
</organism>
<evidence type="ECO:0000256" key="1">
    <source>
        <dbReference type="SAM" id="Phobius"/>
    </source>
</evidence>
<dbReference type="EMBL" id="VIVN01000004">
    <property type="protein sequence ID" value="TWE02672.1"/>
    <property type="molecule type" value="Genomic_DNA"/>
</dbReference>
<name>A0A561DH09_9BACI</name>
<protein>
    <submittedName>
        <fullName evidence="2">DUF2953 family protein</fullName>
    </submittedName>
</protein>
<comment type="caution">
    <text evidence="2">The sequence shown here is derived from an EMBL/GenBank/DDBJ whole genome shotgun (WGS) entry which is preliminary data.</text>
</comment>
<dbReference type="RefSeq" id="WP_144564534.1">
    <property type="nucleotide sequence ID" value="NZ_VIVN01000004.1"/>
</dbReference>
<dbReference type="InterPro" id="IPR021338">
    <property type="entry name" value="DUF2953"/>
</dbReference>
<dbReference type="Proteomes" id="UP000319671">
    <property type="component" value="Unassembled WGS sequence"/>
</dbReference>
<dbReference type="AlphaFoldDB" id="A0A561DH09"/>
<dbReference type="Pfam" id="PF11167">
    <property type="entry name" value="DUF2953"/>
    <property type="match status" value="1"/>
</dbReference>
<accession>A0A561DH09</accession>
<keyword evidence="1" id="KW-1133">Transmembrane helix</keyword>
<feature type="transmembrane region" description="Helical" evidence="1">
    <location>
        <begin position="6"/>
        <end position="29"/>
    </location>
</feature>
<proteinExistence type="predicted"/>
<sequence length="231" mass="26486">MFWLLLTLLIILVLFLFIIFTKLTIYIYYSHFNDNDDLKIELRVLFGLIKYKIKVPVIKVDDDSPSIVVKSKSKLGDTADEDTETDVNQLNQDDFLSKLQSSKEILHKVFGMNVIVKKFLQKVTIKNFEWQTLMGVGDAAYTGMMTGALWAIKGGIIGLLSHYMRLKEMPQLTVTPHFQAAVIHTRLTCMFQFRIGHAILAGLKLIKFWKGGKPHLKRKSDFQDEKTKSVS</sequence>
<gene>
    <name evidence="2" type="ORF">FB550_104223</name>
</gene>
<evidence type="ECO:0000313" key="3">
    <source>
        <dbReference type="Proteomes" id="UP000319671"/>
    </source>
</evidence>
<evidence type="ECO:0000313" key="2">
    <source>
        <dbReference type="EMBL" id="TWE02672.1"/>
    </source>
</evidence>
<reference evidence="2 3" key="1">
    <citation type="submission" date="2019-06" db="EMBL/GenBank/DDBJ databases">
        <title>Sorghum-associated microbial communities from plants grown in Nebraska, USA.</title>
        <authorList>
            <person name="Schachtman D."/>
        </authorList>
    </citation>
    <scope>NUCLEOTIDE SEQUENCE [LARGE SCALE GENOMIC DNA]</scope>
    <source>
        <strain evidence="2 3">2482</strain>
    </source>
</reference>
<keyword evidence="3" id="KW-1185">Reference proteome</keyword>
<keyword evidence="1" id="KW-0472">Membrane</keyword>